<evidence type="ECO:0000256" key="17">
    <source>
        <dbReference type="PIRSR" id="PIRSR606539-2"/>
    </source>
</evidence>
<dbReference type="GO" id="GO:0005802">
    <property type="term" value="C:trans-Golgi network"/>
    <property type="evidence" value="ECO:0007669"/>
    <property type="project" value="TreeGrafter"/>
</dbReference>
<feature type="binding site" evidence="17">
    <location>
        <position position="458"/>
    </location>
    <ligand>
        <name>ATP</name>
        <dbReference type="ChEBI" id="CHEBI:30616"/>
    </ligand>
</feature>
<dbReference type="SFLD" id="SFLDF00027">
    <property type="entry name" value="p-type_atpase"/>
    <property type="match status" value="1"/>
</dbReference>
<dbReference type="InterPro" id="IPR032631">
    <property type="entry name" value="P-type_ATPase_N"/>
</dbReference>
<accession>A0A556V2K2</accession>
<keyword evidence="23" id="KW-1185">Reference proteome</keyword>
<feature type="binding site" evidence="17">
    <location>
        <position position="721"/>
    </location>
    <ligand>
        <name>ATP</name>
        <dbReference type="ChEBI" id="CHEBI:30616"/>
    </ligand>
</feature>
<comment type="similarity">
    <text evidence="3 19">Belongs to the cation transport ATPase (P-type) (TC 3.A.3) family. Type IV subfamily.</text>
</comment>
<name>A0A556V2K2_BAGYA</name>
<proteinExistence type="inferred from homology"/>
<feature type="active site" description="4-aspartylphosphate intermediate" evidence="16">
    <location>
        <position position="348"/>
    </location>
</feature>
<keyword evidence="14 19" id="KW-0472">Membrane</keyword>
<evidence type="ECO:0000256" key="3">
    <source>
        <dbReference type="ARBA" id="ARBA00008109"/>
    </source>
</evidence>
<dbReference type="GO" id="GO:0005768">
    <property type="term" value="C:endosome"/>
    <property type="evidence" value="ECO:0007669"/>
    <property type="project" value="TreeGrafter"/>
</dbReference>
<keyword evidence="13" id="KW-0445">Lipid transport</keyword>
<evidence type="ECO:0000256" key="15">
    <source>
        <dbReference type="ARBA" id="ARBA00034036"/>
    </source>
</evidence>
<gene>
    <name evidence="22" type="ORF">Baya_12388</name>
</gene>
<evidence type="ECO:0000256" key="4">
    <source>
        <dbReference type="ARBA" id="ARBA00022448"/>
    </source>
</evidence>
<dbReference type="PRINTS" id="PR00119">
    <property type="entry name" value="CATATPASE"/>
</dbReference>
<protein>
    <recommendedName>
        <fullName evidence="19">Phospholipid-transporting ATPase</fullName>
        <ecNumber evidence="19">7.6.2.1</ecNumber>
    </recommendedName>
</protein>
<feature type="binding site" evidence="18">
    <location>
        <position position="350"/>
    </location>
    <ligand>
        <name>Mg(2+)</name>
        <dbReference type="ChEBI" id="CHEBI:18420"/>
    </ligand>
</feature>
<dbReference type="AlphaFoldDB" id="A0A556V2K2"/>
<feature type="binding site" evidence="17">
    <location>
        <position position="745"/>
    </location>
    <ligand>
        <name>ATP</name>
        <dbReference type="ChEBI" id="CHEBI:30616"/>
    </ligand>
</feature>
<keyword evidence="9 18" id="KW-0460">Magnesium</keyword>
<evidence type="ECO:0000259" key="21">
    <source>
        <dbReference type="Pfam" id="PF16212"/>
    </source>
</evidence>
<evidence type="ECO:0000313" key="22">
    <source>
        <dbReference type="EMBL" id="TSS48106.1"/>
    </source>
</evidence>
<dbReference type="OrthoDB" id="377733at2759"/>
<feature type="binding site" evidence="18">
    <location>
        <position position="745"/>
    </location>
    <ligand>
        <name>Mg(2+)</name>
        <dbReference type="ChEBI" id="CHEBI:18420"/>
    </ligand>
</feature>
<evidence type="ECO:0000256" key="6">
    <source>
        <dbReference type="ARBA" id="ARBA00022723"/>
    </source>
</evidence>
<dbReference type="FunFam" id="3.40.1110.10:FF:000008">
    <property type="entry name" value="Phospholipid-transporting ATPase"/>
    <property type="match status" value="1"/>
</dbReference>
<dbReference type="GO" id="GO:0005886">
    <property type="term" value="C:plasma membrane"/>
    <property type="evidence" value="ECO:0007669"/>
    <property type="project" value="TreeGrafter"/>
</dbReference>
<feature type="transmembrane region" description="Helical" evidence="19">
    <location>
        <begin position="948"/>
        <end position="974"/>
    </location>
</feature>
<dbReference type="NCBIfam" id="TIGR01494">
    <property type="entry name" value="ATPase_P-type"/>
    <property type="match status" value="2"/>
</dbReference>
<evidence type="ECO:0000256" key="10">
    <source>
        <dbReference type="ARBA" id="ARBA00022967"/>
    </source>
</evidence>
<evidence type="ECO:0000256" key="19">
    <source>
        <dbReference type="RuleBase" id="RU362033"/>
    </source>
</evidence>
<dbReference type="GO" id="GO:0140326">
    <property type="term" value="F:ATPase-coupled intramembrane lipid transporter activity"/>
    <property type="evidence" value="ECO:0007669"/>
    <property type="project" value="UniProtKB-EC"/>
</dbReference>
<dbReference type="InterPro" id="IPR006539">
    <property type="entry name" value="P-type_ATPase_IV"/>
</dbReference>
<dbReference type="GO" id="GO:0005524">
    <property type="term" value="F:ATP binding"/>
    <property type="evidence" value="ECO:0007669"/>
    <property type="project" value="UniProtKB-UniRule"/>
</dbReference>
<dbReference type="Pfam" id="PF16209">
    <property type="entry name" value="PhoLip_ATPase_N"/>
    <property type="match status" value="1"/>
</dbReference>
<feature type="binding site" evidence="17">
    <location>
        <position position="349"/>
    </location>
    <ligand>
        <name>ATP</name>
        <dbReference type="ChEBI" id="CHEBI:30616"/>
    </ligand>
</feature>
<keyword evidence="8 17" id="KW-0067">ATP-binding</keyword>
<feature type="transmembrane region" description="Helical" evidence="19">
    <location>
        <begin position="288"/>
        <end position="308"/>
    </location>
</feature>
<feature type="transmembrane region" description="Helical" evidence="19">
    <location>
        <begin position="868"/>
        <end position="888"/>
    </location>
</feature>
<evidence type="ECO:0000256" key="11">
    <source>
        <dbReference type="ARBA" id="ARBA00022989"/>
    </source>
</evidence>
<dbReference type="Gene3D" id="3.40.50.1000">
    <property type="entry name" value="HAD superfamily/HAD-like"/>
    <property type="match status" value="1"/>
</dbReference>
<dbReference type="SUPFAM" id="SSF81653">
    <property type="entry name" value="Calcium ATPase, transduction domain A"/>
    <property type="match status" value="1"/>
</dbReference>
<feature type="binding site" evidence="17">
    <location>
        <position position="350"/>
    </location>
    <ligand>
        <name>ATP</name>
        <dbReference type="ChEBI" id="CHEBI:30616"/>
    </ligand>
</feature>
<feature type="transmembrane region" description="Helical" evidence="19">
    <location>
        <begin position="922"/>
        <end position="942"/>
    </location>
</feature>
<feature type="domain" description="P-type ATPase N-terminal" evidence="20">
    <location>
        <begin position="74"/>
        <end position="113"/>
    </location>
</feature>
<organism evidence="22 23">
    <name type="scientific">Bagarius yarrelli</name>
    <name type="common">Goonch</name>
    <name type="synonym">Bagrus yarrelli</name>
    <dbReference type="NCBI Taxonomy" id="175774"/>
    <lineage>
        <taxon>Eukaryota</taxon>
        <taxon>Metazoa</taxon>
        <taxon>Chordata</taxon>
        <taxon>Craniata</taxon>
        <taxon>Vertebrata</taxon>
        <taxon>Euteleostomi</taxon>
        <taxon>Actinopterygii</taxon>
        <taxon>Neopterygii</taxon>
        <taxon>Teleostei</taxon>
        <taxon>Ostariophysi</taxon>
        <taxon>Siluriformes</taxon>
        <taxon>Sisoridae</taxon>
        <taxon>Sisorinae</taxon>
        <taxon>Bagarius</taxon>
    </lineage>
</organism>
<evidence type="ECO:0000256" key="5">
    <source>
        <dbReference type="ARBA" id="ARBA00022692"/>
    </source>
</evidence>
<feature type="binding site" evidence="17">
    <location>
        <position position="524"/>
    </location>
    <ligand>
        <name>ATP</name>
        <dbReference type="ChEBI" id="CHEBI:30616"/>
    </ligand>
</feature>
<evidence type="ECO:0000256" key="7">
    <source>
        <dbReference type="ARBA" id="ARBA00022741"/>
    </source>
</evidence>
<dbReference type="SFLD" id="SFLDG00002">
    <property type="entry name" value="C1.7:_P-type_atpase_like"/>
    <property type="match status" value="1"/>
</dbReference>
<evidence type="ECO:0000256" key="16">
    <source>
        <dbReference type="PIRSR" id="PIRSR606539-1"/>
    </source>
</evidence>
<feature type="binding site" evidence="17">
    <location>
        <position position="500"/>
    </location>
    <ligand>
        <name>ATP</name>
        <dbReference type="ChEBI" id="CHEBI:30616"/>
    </ligand>
</feature>
<feature type="transmembrane region" description="Helical" evidence="19">
    <location>
        <begin position="818"/>
        <end position="838"/>
    </location>
</feature>
<dbReference type="InterPro" id="IPR018303">
    <property type="entry name" value="ATPase_P-typ_P_site"/>
</dbReference>
<keyword evidence="5 19" id="KW-0812">Transmembrane</keyword>
<dbReference type="SFLD" id="SFLDS00003">
    <property type="entry name" value="Haloacid_Dehalogenase"/>
    <property type="match status" value="1"/>
</dbReference>
<dbReference type="GO" id="GO:0000287">
    <property type="term" value="F:magnesium ion binding"/>
    <property type="evidence" value="ECO:0007669"/>
    <property type="project" value="UniProtKB-UniRule"/>
</dbReference>
<keyword evidence="10 19" id="KW-1278">Translocase</keyword>
<feature type="binding site" evidence="18">
    <location>
        <position position="741"/>
    </location>
    <ligand>
        <name>Mg(2+)</name>
        <dbReference type="ChEBI" id="CHEBI:18420"/>
    </ligand>
</feature>
<keyword evidence="12" id="KW-0333">Golgi apparatus</keyword>
<dbReference type="PANTHER" id="PTHR24092:SF49">
    <property type="entry name" value="PHOSPHOLIPID-TRANSPORTING ATPASE IIA-RELATED"/>
    <property type="match status" value="1"/>
</dbReference>
<dbReference type="Gene3D" id="3.40.1110.10">
    <property type="entry name" value="Calcium-transporting ATPase, cytoplasmic domain N"/>
    <property type="match status" value="1"/>
</dbReference>
<comment type="cofactor">
    <cofactor evidence="1 18">
        <name>Mg(2+)</name>
        <dbReference type="ChEBI" id="CHEBI:18420"/>
    </cofactor>
</comment>
<dbReference type="InterPro" id="IPR044492">
    <property type="entry name" value="P_typ_ATPase_HD_dom"/>
</dbReference>
<feature type="transmembrane region" description="Helical" evidence="19">
    <location>
        <begin position="263"/>
        <end position="282"/>
    </location>
</feature>
<comment type="caution">
    <text evidence="22">The sequence shown here is derived from an EMBL/GenBank/DDBJ whole genome shotgun (WGS) entry which is preliminary data.</text>
</comment>
<feature type="binding site" evidence="17">
    <location>
        <position position="635"/>
    </location>
    <ligand>
        <name>ATP</name>
        <dbReference type="ChEBI" id="CHEBI:30616"/>
    </ligand>
</feature>
<dbReference type="EC" id="7.6.2.1" evidence="19"/>
<evidence type="ECO:0000256" key="18">
    <source>
        <dbReference type="PIRSR" id="PIRSR606539-3"/>
    </source>
</evidence>
<keyword evidence="7 17" id="KW-0547">Nucleotide-binding</keyword>
<dbReference type="InterPro" id="IPR036412">
    <property type="entry name" value="HAD-like_sf"/>
</dbReference>
<dbReference type="FunFam" id="2.70.150.10:FF:000007">
    <property type="entry name" value="Phospholipid-transporting ATPase"/>
    <property type="match status" value="1"/>
</dbReference>
<comment type="catalytic activity">
    <reaction evidence="15 19">
        <text>ATP + H2O + phospholipidSide 1 = ADP + phosphate + phospholipidSide 2.</text>
        <dbReference type="EC" id="7.6.2.1"/>
    </reaction>
</comment>
<evidence type="ECO:0000256" key="13">
    <source>
        <dbReference type="ARBA" id="ARBA00023055"/>
    </source>
</evidence>
<dbReference type="Pfam" id="PF00702">
    <property type="entry name" value="Hydrolase"/>
    <property type="match status" value="1"/>
</dbReference>
<evidence type="ECO:0000256" key="9">
    <source>
        <dbReference type="ARBA" id="ARBA00022842"/>
    </source>
</evidence>
<evidence type="ECO:0000256" key="2">
    <source>
        <dbReference type="ARBA" id="ARBA00004166"/>
    </source>
</evidence>
<feature type="binding site" evidence="17">
    <location>
        <position position="744"/>
    </location>
    <ligand>
        <name>ATP</name>
        <dbReference type="ChEBI" id="CHEBI:30616"/>
    </ligand>
</feature>
<dbReference type="SUPFAM" id="SSF56784">
    <property type="entry name" value="HAD-like"/>
    <property type="match status" value="1"/>
</dbReference>
<dbReference type="GO" id="GO:0016887">
    <property type="term" value="F:ATP hydrolysis activity"/>
    <property type="evidence" value="ECO:0007669"/>
    <property type="project" value="InterPro"/>
</dbReference>
<reference evidence="22 23" key="1">
    <citation type="journal article" date="2019" name="Genome Biol. Evol.">
        <title>Whole-Genome Sequencing of the Giant Devil Catfish, Bagarius yarrelli.</title>
        <authorList>
            <person name="Jiang W."/>
            <person name="Lv Y."/>
            <person name="Cheng L."/>
            <person name="Yang K."/>
            <person name="Chao B."/>
            <person name="Wang X."/>
            <person name="Li Y."/>
            <person name="Pan X."/>
            <person name="You X."/>
            <person name="Zhang Y."/>
            <person name="Yang J."/>
            <person name="Li J."/>
            <person name="Zhang X."/>
            <person name="Liu S."/>
            <person name="Sun C."/>
            <person name="Yang J."/>
            <person name="Shi Q."/>
        </authorList>
    </citation>
    <scope>NUCLEOTIDE SEQUENCE [LARGE SCALE GENOMIC DNA]</scope>
    <source>
        <strain evidence="22">JWS20170419001</strain>
        <tissue evidence="22">Muscle</tissue>
    </source>
</reference>
<keyword evidence="6 18" id="KW-0479">Metal-binding</keyword>
<evidence type="ECO:0000256" key="14">
    <source>
        <dbReference type="ARBA" id="ARBA00023136"/>
    </source>
</evidence>
<sequence length="991" mass="111990">MAGLTDNIPLQPVRHKKRHDNKHKIGCCHGRGAGIGGVSPAERLGPTLRRGEALPEECINNQKLIFHLLLGRAIKFTIRVLFNQFKYFSNLYFLLLACSQFVDELRLGALYTYWVPLGFVLIITITREAVEEIRCLLRDKEVNSQIYSKLCTRGTMKVKSSGIQVGDLIIVEKNQRVPADMIFLRTSEKNGSCFLRTDQLDGETDWKLRLPVACTQRLPTAADLLQIRSFVYAEEPNIDIHNFIGTFTRIGLFDLEVNCLTKILFGALVVVSLVMVALQHFAGRWYLQIFRFLLLFSNIVPISLRVNLDMGKMVFSWMIKKDSKIPGTVVRTSTIPEQLGRISYLLTDKTGTLTQNEMVFRRLHLGTVAYGMDSMDEVQSHVFSAYTQPPHDQQASRAPPTAKVRKTISSRVHEAVKAIALVHNVTPVYEGNGVTEQAEAEQHYEDTCRVYQASSPDEVSLVQWTESVGLTLVGRDQSSMQLRTPSGQILNFTILQIFPFTYESKRMGIIVRDETTGEITFYMKGADVVMSGIVQYNDWLEEECGNMAREGLRVLVVAKKSLTEEQYQDFEARYVQAKLSVHDRSLKVATVLESLEMEMELLCLTGVEDQLQADVRPTLEILRNAGIKVWMLTGDKLETATCTAKNAHLVTRNQNIHVFSPVTTRSEAHLELNAFRRKHDCALVISGDSLEVCLKYYEYEFMELACQCPAVVCCRCAPTQKAQIVRLLQERTGKLTCAVGDGGNDVSMIQEADCGVGVEGREGKQASLAADFSVTQFKHLGRLLMVHGRNSYKRSAALSQFAVFSSVFYFASVPLYQGFLIIGYSTIYTMFPVFSLVLDKDVKSEVAMLYPELYKDLLKGRPLSYKTFLIWVLISIYQGSIIMYGALLLFESEFVHIVAISFTSLILTELLMVALTVQTWHWLMIVAELLSLACYIASLVFLHEFIDVYFITTLSFVWKVTVITLVSCLPLYILKYLRRRFSPPSYSKLTS</sequence>
<feature type="transmembrane region" description="Helical" evidence="19">
    <location>
        <begin position="894"/>
        <end position="915"/>
    </location>
</feature>
<evidence type="ECO:0000256" key="8">
    <source>
        <dbReference type="ARBA" id="ARBA00022840"/>
    </source>
</evidence>
<evidence type="ECO:0000259" key="20">
    <source>
        <dbReference type="Pfam" id="PF16209"/>
    </source>
</evidence>
<dbReference type="Proteomes" id="UP000319801">
    <property type="component" value="Unassembled WGS sequence"/>
</dbReference>
<keyword evidence="11 19" id="KW-1133">Transmembrane helix</keyword>
<feature type="binding site" evidence="17">
    <location>
        <position position="634"/>
    </location>
    <ligand>
        <name>ATP</name>
        <dbReference type="ChEBI" id="CHEBI:30616"/>
    </ligand>
</feature>
<dbReference type="Gene3D" id="2.70.150.10">
    <property type="entry name" value="Calcium-transporting ATPase, cytoplasmic transduction domain A"/>
    <property type="match status" value="1"/>
</dbReference>
<feature type="binding site" evidence="17">
    <location>
        <position position="553"/>
    </location>
    <ligand>
        <name>ATP</name>
        <dbReference type="ChEBI" id="CHEBI:30616"/>
    </ligand>
</feature>
<feature type="binding site" evidence="18">
    <location>
        <position position="348"/>
    </location>
    <ligand>
        <name>Mg(2+)</name>
        <dbReference type="ChEBI" id="CHEBI:18420"/>
    </ligand>
</feature>
<dbReference type="GO" id="GO:0006890">
    <property type="term" value="P:retrograde vesicle-mediated transport, Golgi to endoplasmic reticulum"/>
    <property type="evidence" value="ECO:0007669"/>
    <property type="project" value="TreeGrafter"/>
</dbReference>
<dbReference type="FunFam" id="3.40.50.1000:FF:000009">
    <property type="entry name" value="Phospholipid-transporting ATPase"/>
    <property type="match status" value="1"/>
</dbReference>
<evidence type="ECO:0000313" key="23">
    <source>
        <dbReference type="Proteomes" id="UP000319801"/>
    </source>
</evidence>
<dbReference type="PANTHER" id="PTHR24092">
    <property type="entry name" value="PROBABLE PHOSPHOLIPID-TRANSPORTING ATPASE"/>
    <property type="match status" value="1"/>
</dbReference>
<dbReference type="NCBIfam" id="TIGR01652">
    <property type="entry name" value="ATPase-Plipid"/>
    <property type="match status" value="1"/>
</dbReference>
<dbReference type="GO" id="GO:0006897">
    <property type="term" value="P:endocytosis"/>
    <property type="evidence" value="ECO:0007669"/>
    <property type="project" value="TreeGrafter"/>
</dbReference>
<feature type="domain" description="P-type ATPase C-terminal" evidence="21">
    <location>
        <begin position="768"/>
        <end position="983"/>
    </location>
</feature>
<dbReference type="EMBL" id="VCAZ01000102">
    <property type="protein sequence ID" value="TSS48106.1"/>
    <property type="molecule type" value="Genomic_DNA"/>
</dbReference>
<dbReference type="GO" id="GO:0045332">
    <property type="term" value="P:phospholipid translocation"/>
    <property type="evidence" value="ECO:0007669"/>
    <property type="project" value="TreeGrafter"/>
</dbReference>
<dbReference type="InterPro" id="IPR023299">
    <property type="entry name" value="ATPase_P-typ_cyto_dom_N"/>
</dbReference>
<dbReference type="PROSITE" id="PS00154">
    <property type="entry name" value="ATPASE_E1_E2"/>
    <property type="match status" value="1"/>
</dbReference>
<comment type="subcellular location">
    <subcellularLocation>
        <location evidence="2">Golgi apparatus</location>
        <location evidence="2">trans-Golgi network membrane</location>
        <topology evidence="2">Multi-pass membrane protein</topology>
    </subcellularLocation>
    <subcellularLocation>
        <location evidence="19">Membrane</location>
        <topology evidence="19">Multi-pass membrane protein</topology>
    </subcellularLocation>
</comment>
<keyword evidence="4" id="KW-0813">Transport</keyword>
<evidence type="ECO:0000256" key="12">
    <source>
        <dbReference type="ARBA" id="ARBA00023034"/>
    </source>
</evidence>
<dbReference type="SUPFAM" id="SSF81660">
    <property type="entry name" value="Metal cation-transporting ATPase, ATP-binding domain N"/>
    <property type="match status" value="1"/>
</dbReference>
<evidence type="ECO:0000256" key="1">
    <source>
        <dbReference type="ARBA" id="ARBA00001946"/>
    </source>
</evidence>
<dbReference type="InterPro" id="IPR001757">
    <property type="entry name" value="P_typ_ATPase"/>
</dbReference>
<dbReference type="InterPro" id="IPR008250">
    <property type="entry name" value="ATPase_P-typ_transduc_dom_A_sf"/>
</dbReference>
<dbReference type="InterPro" id="IPR032630">
    <property type="entry name" value="P_typ_ATPase_c"/>
</dbReference>
<dbReference type="SUPFAM" id="SSF81665">
    <property type="entry name" value="Calcium ATPase, transmembrane domain M"/>
    <property type="match status" value="1"/>
</dbReference>
<dbReference type="Pfam" id="PF16212">
    <property type="entry name" value="PhoLip_ATPase_C"/>
    <property type="match status" value="1"/>
</dbReference>
<dbReference type="InterPro" id="IPR023214">
    <property type="entry name" value="HAD_sf"/>
</dbReference>
<dbReference type="InterPro" id="IPR023298">
    <property type="entry name" value="ATPase_P-typ_TM_dom_sf"/>
</dbReference>
<feature type="binding site" evidence="17">
    <location>
        <position position="633"/>
    </location>
    <ligand>
        <name>ATP</name>
        <dbReference type="ChEBI" id="CHEBI:30616"/>
    </ligand>
</feature>
<feature type="binding site" evidence="17">
    <location>
        <position position="348"/>
    </location>
    <ligand>
        <name>ATP</name>
        <dbReference type="ChEBI" id="CHEBI:30616"/>
    </ligand>
</feature>
<feature type="binding site" evidence="17">
    <location>
        <position position="715"/>
    </location>
    <ligand>
        <name>ATP</name>
        <dbReference type="ChEBI" id="CHEBI:30616"/>
    </ligand>
</feature>